<keyword evidence="2 4" id="KW-0067">ATP-binding</keyword>
<dbReference type="InterPro" id="IPR041569">
    <property type="entry name" value="AAA_lid_3"/>
</dbReference>
<feature type="compositionally biased region" description="Low complexity" evidence="5">
    <location>
        <begin position="85"/>
        <end position="107"/>
    </location>
</feature>
<dbReference type="Pfam" id="PF17862">
    <property type="entry name" value="AAA_lid_3"/>
    <property type="match status" value="1"/>
</dbReference>
<dbReference type="RefSeq" id="WP_124969510.1">
    <property type="nucleotide sequence ID" value="NZ_RQVS01000002.1"/>
</dbReference>
<proteinExistence type="inferred from homology"/>
<dbReference type="InterPro" id="IPR050168">
    <property type="entry name" value="AAA_ATPase_domain"/>
</dbReference>
<evidence type="ECO:0000256" key="5">
    <source>
        <dbReference type="SAM" id="MobiDB-lite"/>
    </source>
</evidence>
<reference evidence="7 8" key="1">
    <citation type="submission" date="2018-11" db="EMBL/GenBank/DDBJ databases">
        <title>YIM 102482-1 draft genome.</title>
        <authorList>
            <person name="Li G."/>
            <person name="Jiang Y."/>
        </authorList>
    </citation>
    <scope>NUCLEOTIDE SEQUENCE [LARGE SCALE GENOMIC DNA]</scope>
    <source>
        <strain evidence="7 8">YIM 102482-1</strain>
    </source>
</reference>
<dbReference type="InterPro" id="IPR027417">
    <property type="entry name" value="P-loop_NTPase"/>
</dbReference>
<dbReference type="PROSITE" id="PS00674">
    <property type="entry name" value="AAA"/>
    <property type="match status" value="1"/>
</dbReference>
<evidence type="ECO:0000256" key="4">
    <source>
        <dbReference type="RuleBase" id="RU003651"/>
    </source>
</evidence>
<organism evidence="7 8">
    <name type="scientific">Gulosibacter macacae</name>
    <dbReference type="NCBI Taxonomy" id="2488791"/>
    <lineage>
        <taxon>Bacteria</taxon>
        <taxon>Bacillati</taxon>
        <taxon>Actinomycetota</taxon>
        <taxon>Actinomycetes</taxon>
        <taxon>Micrococcales</taxon>
        <taxon>Microbacteriaceae</taxon>
        <taxon>Gulosibacter</taxon>
    </lineage>
</organism>
<dbReference type="AlphaFoldDB" id="A0A3P3VZT4"/>
<protein>
    <submittedName>
        <fullName evidence="7">ATP-binding protein</fullName>
    </submittedName>
</protein>
<dbReference type="EMBL" id="RQVS01000002">
    <property type="protein sequence ID" value="RRJ88331.1"/>
    <property type="molecule type" value="Genomic_DNA"/>
</dbReference>
<dbReference type="SUPFAM" id="SSF52540">
    <property type="entry name" value="P-loop containing nucleoside triphosphate hydrolases"/>
    <property type="match status" value="1"/>
</dbReference>
<accession>A0A3P3VZT4</accession>
<dbReference type="InterPro" id="IPR003960">
    <property type="entry name" value="ATPase_AAA_CS"/>
</dbReference>
<dbReference type="Pfam" id="PF00004">
    <property type="entry name" value="AAA"/>
    <property type="match status" value="1"/>
</dbReference>
<gene>
    <name evidence="7" type="ORF">EG850_02500</name>
</gene>
<feature type="compositionally biased region" description="Pro residues" evidence="5">
    <location>
        <begin position="108"/>
        <end position="117"/>
    </location>
</feature>
<name>A0A3P3VZT4_9MICO</name>
<dbReference type="SMART" id="SM00382">
    <property type="entry name" value="AAA"/>
    <property type="match status" value="1"/>
</dbReference>
<keyword evidence="3" id="KW-0175">Coiled coil</keyword>
<dbReference type="GO" id="GO:0005524">
    <property type="term" value="F:ATP binding"/>
    <property type="evidence" value="ECO:0007669"/>
    <property type="project" value="UniProtKB-KW"/>
</dbReference>
<feature type="domain" description="AAA+ ATPase" evidence="6">
    <location>
        <begin position="202"/>
        <end position="341"/>
    </location>
</feature>
<evidence type="ECO:0000256" key="1">
    <source>
        <dbReference type="ARBA" id="ARBA00022741"/>
    </source>
</evidence>
<dbReference type="InterPro" id="IPR003959">
    <property type="entry name" value="ATPase_AAA_core"/>
</dbReference>
<dbReference type="GO" id="GO:0016887">
    <property type="term" value="F:ATP hydrolysis activity"/>
    <property type="evidence" value="ECO:0007669"/>
    <property type="project" value="InterPro"/>
</dbReference>
<dbReference type="InterPro" id="IPR003593">
    <property type="entry name" value="AAA+_ATPase"/>
</dbReference>
<dbReference type="PANTHER" id="PTHR23077">
    <property type="entry name" value="AAA-FAMILY ATPASE"/>
    <property type="match status" value="1"/>
</dbReference>
<feature type="region of interest" description="Disordered" evidence="5">
    <location>
        <begin position="77"/>
        <end position="146"/>
    </location>
</feature>
<dbReference type="OrthoDB" id="9809379at2"/>
<sequence>MTDERGATNEFVAIIRSAVAADPTNLGLRIDLVELLLEHDVDSADPEIAALDQYGANPQTVAVLRARAAAARLRRRANTGGLGDATPPSAASASPEAAPAATDFPSMPSLPPLPPVKSPETRLSDDSLVWPPAGEPPPAQTHDPRIRMGVGDEEERQFFDVDRPAVRLDDVAGMFEVKRHLETTFLAPMRNPELARMYGQAPRGSLLMYGPPGCGKTFIARAIAGELGANFIHVTVADIMGQFWGQTEKAIHDVFEAARAARPCVIFFDEFDAVGGRRTSGGSNSQQLRMLTSQLLVELDGVEASNDGIYLLAATNRPWDIDPALRRPGRLDRTVLILPPDEVARAAIVHSRLKDKPAANVDLNEIVRRTDEFSGADLSYLVDTAVQHAFMESMRDGVPRMIETADLVRATGSVTPSSRGWFAEIKPVLEYGIDDGTFAQLRSYLKQHRI</sequence>
<evidence type="ECO:0000256" key="3">
    <source>
        <dbReference type="ARBA" id="ARBA00023054"/>
    </source>
</evidence>
<dbReference type="Gene3D" id="3.40.50.300">
    <property type="entry name" value="P-loop containing nucleotide triphosphate hydrolases"/>
    <property type="match status" value="1"/>
</dbReference>
<evidence type="ECO:0000313" key="7">
    <source>
        <dbReference type="EMBL" id="RRJ88331.1"/>
    </source>
</evidence>
<dbReference type="Gene3D" id="1.10.8.60">
    <property type="match status" value="1"/>
</dbReference>
<dbReference type="PANTHER" id="PTHR23077:SF171">
    <property type="entry name" value="NUCLEAR VALOSIN-CONTAINING PROTEIN-LIKE"/>
    <property type="match status" value="1"/>
</dbReference>
<dbReference type="FunFam" id="3.40.50.300:FF:001025">
    <property type="entry name" value="ATPase family, AAA domain-containing 2B"/>
    <property type="match status" value="1"/>
</dbReference>
<comment type="caution">
    <text evidence="7">The sequence shown here is derived from an EMBL/GenBank/DDBJ whole genome shotgun (WGS) entry which is preliminary data.</text>
</comment>
<evidence type="ECO:0000313" key="8">
    <source>
        <dbReference type="Proteomes" id="UP000274391"/>
    </source>
</evidence>
<keyword evidence="8" id="KW-1185">Reference proteome</keyword>
<comment type="similarity">
    <text evidence="4">Belongs to the AAA ATPase family.</text>
</comment>
<evidence type="ECO:0000259" key="6">
    <source>
        <dbReference type="SMART" id="SM00382"/>
    </source>
</evidence>
<evidence type="ECO:0000256" key="2">
    <source>
        <dbReference type="ARBA" id="ARBA00022840"/>
    </source>
</evidence>
<dbReference type="Proteomes" id="UP000274391">
    <property type="component" value="Unassembled WGS sequence"/>
</dbReference>
<keyword evidence="1 4" id="KW-0547">Nucleotide-binding</keyword>